<gene>
    <name evidence="2" type="ORF">SKAU_G00076010</name>
</gene>
<dbReference type="Proteomes" id="UP001152622">
    <property type="component" value="Chromosome 2"/>
</dbReference>
<evidence type="ECO:0000313" key="2">
    <source>
        <dbReference type="EMBL" id="KAJ8377021.1"/>
    </source>
</evidence>
<dbReference type="AlphaFoldDB" id="A0A9Q1G872"/>
<organism evidence="2 3">
    <name type="scientific">Synaphobranchus kaupii</name>
    <name type="common">Kaup's arrowtooth eel</name>
    <dbReference type="NCBI Taxonomy" id="118154"/>
    <lineage>
        <taxon>Eukaryota</taxon>
        <taxon>Metazoa</taxon>
        <taxon>Chordata</taxon>
        <taxon>Craniata</taxon>
        <taxon>Vertebrata</taxon>
        <taxon>Euteleostomi</taxon>
        <taxon>Actinopterygii</taxon>
        <taxon>Neopterygii</taxon>
        <taxon>Teleostei</taxon>
        <taxon>Anguilliformes</taxon>
        <taxon>Synaphobranchidae</taxon>
        <taxon>Synaphobranchus</taxon>
    </lineage>
</organism>
<accession>A0A9Q1G872</accession>
<protein>
    <submittedName>
        <fullName evidence="2">Uncharacterized protein</fullName>
    </submittedName>
</protein>
<proteinExistence type="predicted"/>
<feature type="region of interest" description="Disordered" evidence="1">
    <location>
        <begin position="70"/>
        <end position="94"/>
    </location>
</feature>
<evidence type="ECO:0000256" key="1">
    <source>
        <dbReference type="SAM" id="MobiDB-lite"/>
    </source>
</evidence>
<sequence>MNGFRCGIRPSHRHGDPAAMQHRGVLKVARRLLRSQASRERKKHSRQRFFSPSSFTPLRACSSCVSADERLRSADGGPGSGKTQLAVRESSLQSPSVREQRCPMWEEVRERILFSMKFQIRIPIVR</sequence>
<dbReference type="EMBL" id="JAINUF010000002">
    <property type="protein sequence ID" value="KAJ8377021.1"/>
    <property type="molecule type" value="Genomic_DNA"/>
</dbReference>
<reference evidence="2" key="1">
    <citation type="journal article" date="2023" name="Science">
        <title>Genome structures resolve the early diversification of teleost fishes.</title>
        <authorList>
            <person name="Parey E."/>
            <person name="Louis A."/>
            <person name="Montfort J."/>
            <person name="Bouchez O."/>
            <person name="Roques C."/>
            <person name="Iampietro C."/>
            <person name="Lluch J."/>
            <person name="Castinel A."/>
            <person name="Donnadieu C."/>
            <person name="Desvignes T."/>
            <person name="Floi Bucao C."/>
            <person name="Jouanno E."/>
            <person name="Wen M."/>
            <person name="Mejri S."/>
            <person name="Dirks R."/>
            <person name="Jansen H."/>
            <person name="Henkel C."/>
            <person name="Chen W.J."/>
            <person name="Zahm M."/>
            <person name="Cabau C."/>
            <person name="Klopp C."/>
            <person name="Thompson A.W."/>
            <person name="Robinson-Rechavi M."/>
            <person name="Braasch I."/>
            <person name="Lecointre G."/>
            <person name="Bobe J."/>
            <person name="Postlethwait J.H."/>
            <person name="Berthelot C."/>
            <person name="Roest Crollius H."/>
            <person name="Guiguen Y."/>
        </authorList>
    </citation>
    <scope>NUCLEOTIDE SEQUENCE</scope>
    <source>
        <strain evidence="2">WJC10195</strain>
    </source>
</reference>
<name>A0A9Q1G872_SYNKA</name>
<comment type="caution">
    <text evidence="2">The sequence shown here is derived from an EMBL/GenBank/DDBJ whole genome shotgun (WGS) entry which is preliminary data.</text>
</comment>
<keyword evidence="3" id="KW-1185">Reference proteome</keyword>
<evidence type="ECO:0000313" key="3">
    <source>
        <dbReference type="Proteomes" id="UP001152622"/>
    </source>
</evidence>